<keyword evidence="1" id="KW-0472">Membrane</keyword>
<evidence type="ECO:0000256" key="1">
    <source>
        <dbReference type="SAM" id="Phobius"/>
    </source>
</evidence>
<comment type="caution">
    <text evidence="2">The sequence shown here is derived from an EMBL/GenBank/DDBJ whole genome shotgun (WGS) entry which is preliminary data.</text>
</comment>
<name>A0A8S3KNU9_9BILA</name>
<feature type="non-terminal residue" evidence="2">
    <location>
        <position position="58"/>
    </location>
</feature>
<reference evidence="2" key="1">
    <citation type="submission" date="2021-02" db="EMBL/GenBank/DDBJ databases">
        <authorList>
            <person name="Nowell W R."/>
        </authorList>
    </citation>
    <scope>NUCLEOTIDE SEQUENCE</scope>
</reference>
<proteinExistence type="predicted"/>
<sequence>MPWSFLKRYPQVLVLTISSTVAVAGCLWRAIKRYPSSIIMVPTEENKFIVDQCPSFNE</sequence>
<dbReference type="Proteomes" id="UP000676336">
    <property type="component" value="Unassembled WGS sequence"/>
</dbReference>
<keyword evidence="1" id="KW-0812">Transmembrane</keyword>
<protein>
    <submittedName>
        <fullName evidence="2">Uncharacterized protein</fullName>
    </submittedName>
</protein>
<organism evidence="2 3">
    <name type="scientific">Rotaria magnacalcarata</name>
    <dbReference type="NCBI Taxonomy" id="392030"/>
    <lineage>
        <taxon>Eukaryota</taxon>
        <taxon>Metazoa</taxon>
        <taxon>Spiralia</taxon>
        <taxon>Gnathifera</taxon>
        <taxon>Rotifera</taxon>
        <taxon>Eurotatoria</taxon>
        <taxon>Bdelloidea</taxon>
        <taxon>Philodinida</taxon>
        <taxon>Philodinidae</taxon>
        <taxon>Rotaria</taxon>
    </lineage>
</organism>
<gene>
    <name evidence="2" type="ORF">SMN809_LOCUS86503</name>
</gene>
<keyword evidence="1" id="KW-1133">Transmembrane helix</keyword>
<feature type="transmembrane region" description="Helical" evidence="1">
    <location>
        <begin position="12"/>
        <end position="31"/>
    </location>
</feature>
<evidence type="ECO:0000313" key="2">
    <source>
        <dbReference type="EMBL" id="CAF5229583.1"/>
    </source>
</evidence>
<dbReference type="PROSITE" id="PS51257">
    <property type="entry name" value="PROKAR_LIPOPROTEIN"/>
    <property type="match status" value="1"/>
</dbReference>
<accession>A0A8S3KNU9</accession>
<dbReference type="AlphaFoldDB" id="A0A8S3KNU9"/>
<dbReference type="EMBL" id="CAJOBI010371216">
    <property type="protein sequence ID" value="CAF5229583.1"/>
    <property type="molecule type" value="Genomic_DNA"/>
</dbReference>
<evidence type="ECO:0000313" key="3">
    <source>
        <dbReference type="Proteomes" id="UP000676336"/>
    </source>
</evidence>